<dbReference type="OrthoDB" id="10559815at2759"/>
<protein>
    <submittedName>
        <fullName evidence="1">Uncharacterized protein</fullName>
    </submittedName>
</protein>
<proteinExistence type="predicted"/>
<reference evidence="1 2" key="1">
    <citation type="submission" date="2019-03" db="EMBL/GenBank/DDBJ databases">
        <title>First draft genome of Liparis tanakae, snailfish: a comprehensive survey of snailfish specific genes.</title>
        <authorList>
            <person name="Kim W."/>
            <person name="Song I."/>
            <person name="Jeong J.-H."/>
            <person name="Kim D."/>
            <person name="Kim S."/>
            <person name="Ryu S."/>
            <person name="Song J.Y."/>
            <person name="Lee S.K."/>
        </authorList>
    </citation>
    <scope>NUCLEOTIDE SEQUENCE [LARGE SCALE GENOMIC DNA]</scope>
    <source>
        <tissue evidence="1">Muscle</tissue>
    </source>
</reference>
<comment type="caution">
    <text evidence="1">The sequence shown here is derived from an EMBL/GenBank/DDBJ whole genome shotgun (WGS) entry which is preliminary data.</text>
</comment>
<sequence length="144" mass="16127">MARFEGVVGVIFITQRHLAKSAPSFLYWAQRSYSPSSPVEEGERTQGDDTFVDLDAHHHVSSLEVLGEDLSVVGLLVHGLMEEDDATNARVDAVIGGEEELAGTSERFMCYQTLFPTHNMQRHGEIRCQRAFHPPLWLTTLENS</sequence>
<accession>A0A4Z2GNM6</accession>
<gene>
    <name evidence="1" type="ORF">EYF80_035490</name>
</gene>
<evidence type="ECO:0000313" key="1">
    <source>
        <dbReference type="EMBL" id="TNN54262.1"/>
    </source>
</evidence>
<dbReference type="EMBL" id="SRLO01000489">
    <property type="protein sequence ID" value="TNN54262.1"/>
    <property type="molecule type" value="Genomic_DNA"/>
</dbReference>
<dbReference type="AlphaFoldDB" id="A0A4Z2GNM6"/>
<keyword evidence="2" id="KW-1185">Reference proteome</keyword>
<evidence type="ECO:0000313" key="2">
    <source>
        <dbReference type="Proteomes" id="UP000314294"/>
    </source>
</evidence>
<dbReference type="Proteomes" id="UP000314294">
    <property type="component" value="Unassembled WGS sequence"/>
</dbReference>
<organism evidence="1 2">
    <name type="scientific">Liparis tanakae</name>
    <name type="common">Tanaka's snailfish</name>
    <dbReference type="NCBI Taxonomy" id="230148"/>
    <lineage>
        <taxon>Eukaryota</taxon>
        <taxon>Metazoa</taxon>
        <taxon>Chordata</taxon>
        <taxon>Craniata</taxon>
        <taxon>Vertebrata</taxon>
        <taxon>Euteleostomi</taxon>
        <taxon>Actinopterygii</taxon>
        <taxon>Neopterygii</taxon>
        <taxon>Teleostei</taxon>
        <taxon>Neoteleostei</taxon>
        <taxon>Acanthomorphata</taxon>
        <taxon>Eupercaria</taxon>
        <taxon>Perciformes</taxon>
        <taxon>Cottioidei</taxon>
        <taxon>Cottales</taxon>
        <taxon>Liparidae</taxon>
        <taxon>Liparis</taxon>
    </lineage>
</organism>
<name>A0A4Z2GNM6_9TELE</name>